<sequence length="121" mass="13743">MDAKSKNECDLIRDGTLHATSFAHFTRAPDVLQSLRSASFPHRPIEKELEPCAHLRLHRSNEKWISKCLHFSRIRALPLGGSEPHNKNFSKKELPNEVMKQASYSAISIGLKAYTISYHDS</sequence>
<name>A0A024FTC6_9STRA</name>
<evidence type="ECO:0000313" key="2">
    <source>
        <dbReference type="Proteomes" id="UP000053237"/>
    </source>
</evidence>
<protein>
    <submittedName>
        <fullName evidence="1">Uncharacterized protein</fullName>
    </submittedName>
</protein>
<organism evidence="1 2">
    <name type="scientific">Albugo candida</name>
    <dbReference type="NCBI Taxonomy" id="65357"/>
    <lineage>
        <taxon>Eukaryota</taxon>
        <taxon>Sar</taxon>
        <taxon>Stramenopiles</taxon>
        <taxon>Oomycota</taxon>
        <taxon>Peronosporomycetes</taxon>
        <taxon>Albuginales</taxon>
        <taxon>Albuginaceae</taxon>
        <taxon>Albugo</taxon>
    </lineage>
</organism>
<dbReference type="AlphaFoldDB" id="A0A024FTC6"/>
<dbReference type="InParanoid" id="A0A024FTC6"/>
<dbReference type="Proteomes" id="UP000053237">
    <property type="component" value="Unassembled WGS sequence"/>
</dbReference>
<gene>
    <name evidence="1" type="ORF">BN9_066530</name>
</gene>
<keyword evidence="2" id="KW-1185">Reference proteome</keyword>
<proteinExistence type="predicted"/>
<dbReference type="EMBL" id="CAIX01000106">
    <property type="protein sequence ID" value="CCI10157.1"/>
    <property type="molecule type" value="Genomic_DNA"/>
</dbReference>
<evidence type="ECO:0000313" key="1">
    <source>
        <dbReference type="EMBL" id="CCI10157.1"/>
    </source>
</evidence>
<reference evidence="1 2" key="1">
    <citation type="submission" date="2012-05" db="EMBL/GenBank/DDBJ databases">
        <title>Recombination and specialization in a pathogen metapopulation.</title>
        <authorList>
            <person name="Gardiner A."/>
            <person name="Kemen E."/>
            <person name="Schultz-Larsen T."/>
            <person name="MacLean D."/>
            <person name="Van Oosterhout C."/>
            <person name="Jones J.D.G."/>
        </authorList>
    </citation>
    <scope>NUCLEOTIDE SEQUENCE [LARGE SCALE GENOMIC DNA]</scope>
    <source>
        <strain evidence="1 2">Ac Nc2</strain>
    </source>
</reference>
<accession>A0A024FTC6</accession>
<comment type="caution">
    <text evidence="1">The sequence shown here is derived from an EMBL/GenBank/DDBJ whole genome shotgun (WGS) entry which is preliminary data.</text>
</comment>